<dbReference type="EMBL" id="MU150262">
    <property type="protein sequence ID" value="KAF9463508.1"/>
    <property type="molecule type" value="Genomic_DNA"/>
</dbReference>
<feature type="compositionally biased region" description="Polar residues" evidence="1">
    <location>
        <begin position="14"/>
        <end position="30"/>
    </location>
</feature>
<evidence type="ECO:0000313" key="2">
    <source>
        <dbReference type="EMBL" id="KAF9463508.1"/>
    </source>
</evidence>
<feature type="compositionally biased region" description="Polar residues" evidence="1">
    <location>
        <begin position="103"/>
        <end position="112"/>
    </location>
</feature>
<gene>
    <name evidence="2" type="ORF">BDZ94DRAFT_615735</name>
</gene>
<feature type="region of interest" description="Disordered" evidence="1">
    <location>
        <begin position="252"/>
        <end position="354"/>
    </location>
</feature>
<feature type="compositionally biased region" description="Low complexity" evidence="1">
    <location>
        <begin position="210"/>
        <end position="225"/>
    </location>
</feature>
<feature type="compositionally biased region" description="Low complexity" evidence="1">
    <location>
        <begin position="333"/>
        <end position="348"/>
    </location>
</feature>
<feature type="region of interest" description="Disordered" evidence="1">
    <location>
        <begin position="189"/>
        <end position="225"/>
    </location>
</feature>
<proteinExistence type="predicted"/>
<organism evidence="2 3">
    <name type="scientific">Collybia nuda</name>
    <dbReference type="NCBI Taxonomy" id="64659"/>
    <lineage>
        <taxon>Eukaryota</taxon>
        <taxon>Fungi</taxon>
        <taxon>Dikarya</taxon>
        <taxon>Basidiomycota</taxon>
        <taxon>Agaricomycotina</taxon>
        <taxon>Agaricomycetes</taxon>
        <taxon>Agaricomycetidae</taxon>
        <taxon>Agaricales</taxon>
        <taxon>Tricholomatineae</taxon>
        <taxon>Clitocybaceae</taxon>
        <taxon>Collybia</taxon>
    </lineage>
</organism>
<feature type="compositionally biased region" description="Acidic residues" evidence="1">
    <location>
        <begin position="32"/>
        <end position="45"/>
    </location>
</feature>
<sequence>MLSSIASFLPSALHLSSGSNNSNPVLNPTDNPIEEEAYQQPVEEDLGAKKGPNASKPRNANETFIFVRPPPAKSNHPLNLQVQLVPPASRAPQHSLDEPDTPITLTRTASNRSDTSSYGSTASFSSTASSASGRRTIIPLYNLQAHNVMTNTIVDAGTDAKIAKFQRRGIELIDLAILEPVEVWGERPRPAKASRPATPDPVLVPNTAGSSSASLSSSNHIQQPQPQLAPILQSPPVSAAPSRRNIFGKLFKKSGKDATPPPSPAVSTFSPSATPTQRSIDPAATPIANRPDRSHTRNLSAALSPTNFTGRMGGRDRSSSPNPQLVGLGLTVTSDDMSTNTSNTSSTDLPNPEEKILRPPVLGIQPTLSFSFLPTTNGPPPVPLPAASLAKNARALMYVWFVRKWLKRRARPFNDEEGGNGIMGIMRESARGAGSMMGVGGSTVTADGVEVRFEWKRSTAGKKGKRKELERRGRGSFVTSEGGDDRDREKIREKDRERREPSVKDRLNRLSVVSHQSISTTISISEDGHSPSRRGQGSRSGTPTRGRKISPTQTPVPQKDGERDRDEDPFDAGEESDPEDSETPWVCTLKIRRAGAPNSPPGSTRGSARGTGNGIGNGYRGVGREGDEVGVLATAQPQVLRIKVGTLSPTPHHPKVVAMLKVPFPLPDVEVERMGVNRRPVGQPNARPPTSHQWSGTTLTAEEIKDIVCSTGLWLVVREGFGGVGKVSRKGDGWRIRA</sequence>
<feature type="compositionally biased region" description="Acidic residues" evidence="1">
    <location>
        <begin position="567"/>
        <end position="582"/>
    </location>
</feature>
<evidence type="ECO:0000313" key="3">
    <source>
        <dbReference type="Proteomes" id="UP000807353"/>
    </source>
</evidence>
<feature type="compositionally biased region" description="Low complexity" evidence="1">
    <location>
        <begin position="511"/>
        <end position="525"/>
    </location>
</feature>
<feature type="compositionally biased region" description="Polar residues" evidence="1">
    <location>
        <begin position="265"/>
        <end position="279"/>
    </location>
</feature>
<feature type="compositionally biased region" description="Low complexity" evidence="1">
    <location>
        <begin position="533"/>
        <end position="544"/>
    </location>
</feature>
<keyword evidence="3" id="KW-1185">Reference proteome</keyword>
<protein>
    <submittedName>
        <fullName evidence="2">Uncharacterized protein</fullName>
    </submittedName>
</protein>
<dbReference type="OrthoDB" id="2590746at2759"/>
<name>A0A9P6CK80_9AGAR</name>
<dbReference type="Proteomes" id="UP000807353">
    <property type="component" value="Unassembled WGS sequence"/>
</dbReference>
<feature type="compositionally biased region" description="Polar residues" evidence="1">
    <location>
        <begin position="297"/>
        <end position="309"/>
    </location>
</feature>
<feature type="region of interest" description="Disordered" evidence="1">
    <location>
        <begin position="14"/>
        <end position="59"/>
    </location>
</feature>
<feature type="compositionally biased region" description="Low complexity" evidence="1">
    <location>
        <begin position="113"/>
        <end position="129"/>
    </location>
</feature>
<evidence type="ECO:0000256" key="1">
    <source>
        <dbReference type="SAM" id="MobiDB-lite"/>
    </source>
</evidence>
<accession>A0A9P6CK80</accession>
<feature type="region of interest" description="Disordered" evidence="1">
    <location>
        <begin position="89"/>
        <end position="129"/>
    </location>
</feature>
<feature type="compositionally biased region" description="Basic and acidic residues" evidence="1">
    <location>
        <begin position="483"/>
        <end position="508"/>
    </location>
</feature>
<feature type="region of interest" description="Disordered" evidence="1">
    <location>
        <begin position="459"/>
        <end position="615"/>
    </location>
</feature>
<comment type="caution">
    <text evidence="2">The sequence shown here is derived from an EMBL/GenBank/DDBJ whole genome shotgun (WGS) entry which is preliminary data.</text>
</comment>
<dbReference type="AlphaFoldDB" id="A0A9P6CK80"/>
<reference evidence="2" key="1">
    <citation type="submission" date="2020-11" db="EMBL/GenBank/DDBJ databases">
        <authorList>
            <consortium name="DOE Joint Genome Institute"/>
            <person name="Ahrendt S."/>
            <person name="Riley R."/>
            <person name="Andreopoulos W."/>
            <person name="Labutti K."/>
            <person name="Pangilinan J."/>
            <person name="Ruiz-Duenas F.J."/>
            <person name="Barrasa J.M."/>
            <person name="Sanchez-Garcia M."/>
            <person name="Camarero S."/>
            <person name="Miyauchi S."/>
            <person name="Serrano A."/>
            <person name="Linde D."/>
            <person name="Babiker R."/>
            <person name="Drula E."/>
            <person name="Ayuso-Fernandez I."/>
            <person name="Pacheco R."/>
            <person name="Padilla G."/>
            <person name="Ferreira P."/>
            <person name="Barriuso J."/>
            <person name="Kellner H."/>
            <person name="Castanera R."/>
            <person name="Alfaro M."/>
            <person name="Ramirez L."/>
            <person name="Pisabarro A.G."/>
            <person name="Kuo A."/>
            <person name="Tritt A."/>
            <person name="Lipzen A."/>
            <person name="He G."/>
            <person name="Yan M."/>
            <person name="Ng V."/>
            <person name="Cullen D."/>
            <person name="Martin F."/>
            <person name="Rosso M.-N."/>
            <person name="Henrissat B."/>
            <person name="Hibbett D."/>
            <person name="Martinez A.T."/>
            <person name="Grigoriev I.V."/>
        </authorList>
    </citation>
    <scope>NUCLEOTIDE SEQUENCE</scope>
    <source>
        <strain evidence="2">CBS 247.69</strain>
    </source>
</reference>